<reference evidence="1 2" key="1">
    <citation type="submission" date="2019-08" db="EMBL/GenBank/DDBJ databases">
        <authorList>
            <person name="Alioto T."/>
            <person name="Alioto T."/>
            <person name="Gomez Garrido J."/>
        </authorList>
    </citation>
    <scope>NUCLEOTIDE SEQUENCE [LARGE SCALE GENOMIC DNA]</scope>
</reference>
<organism evidence="1 2">
    <name type="scientific">Cinara cedri</name>
    <dbReference type="NCBI Taxonomy" id="506608"/>
    <lineage>
        <taxon>Eukaryota</taxon>
        <taxon>Metazoa</taxon>
        <taxon>Ecdysozoa</taxon>
        <taxon>Arthropoda</taxon>
        <taxon>Hexapoda</taxon>
        <taxon>Insecta</taxon>
        <taxon>Pterygota</taxon>
        <taxon>Neoptera</taxon>
        <taxon>Paraneoptera</taxon>
        <taxon>Hemiptera</taxon>
        <taxon>Sternorrhyncha</taxon>
        <taxon>Aphidomorpha</taxon>
        <taxon>Aphidoidea</taxon>
        <taxon>Aphididae</taxon>
        <taxon>Lachninae</taxon>
        <taxon>Cinara</taxon>
    </lineage>
</organism>
<accession>A0A5E4NCW5</accession>
<gene>
    <name evidence="1" type="ORF">CINCED_3A004525</name>
</gene>
<dbReference type="AlphaFoldDB" id="A0A5E4NCW5"/>
<protein>
    <submittedName>
        <fullName evidence="1">Uncharacterized protein</fullName>
    </submittedName>
</protein>
<dbReference type="OrthoDB" id="6592833at2759"/>
<sequence length="60" mass="7352">MDRNIVINARSNRWNRMTKAAWTRRVLPDLRRWVLRRPKDLTFHVTQALTGHECFRHCFC</sequence>
<dbReference type="EMBL" id="CABPRJ010001922">
    <property type="protein sequence ID" value="VVC41630.1"/>
    <property type="molecule type" value="Genomic_DNA"/>
</dbReference>
<proteinExistence type="predicted"/>
<evidence type="ECO:0000313" key="1">
    <source>
        <dbReference type="EMBL" id="VVC41630.1"/>
    </source>
</evidence>
<name>A0A5E4NCW5_9HEMI</name>
<evidence type="ECO:0000313" key="2">
    <source>
        <dbReference type="Proteomes" id="UP000325440"/>
    </source>
</evidence>
<dbReference type="Proteomes" id="UP000325440">
    <property type="component" value="Unassembled WGS sequence"/>
</dbReference>
<keyword evidence="2" id="KW-1185">Reference proteome</keyword>